<proteinExistence type="predicted"/>
<dbReference type="NCBIfam" id="TIGR02689">
    <property type="entry name" value="ars_reduc_gluta"/>
    <property type="match status" value="1"/>
</dbReference>
<accession>A0A8J7HW30</accession>
<protein>
    <submittedName>
        <fullName evidence="3">Arsenate reductase, glutathione/glutaredoxin type</fullName>
    </submittedName>
</protein>
<evidence type="ECO:0000313" key="4">
    <source>
        <dbReference type="Proteomes" id="UP000632766"/>
    </source>
</evidence>
<dbReference type="EMBL" id="JAECZC010000028">
    <property type="protein sequence ID" value="MBH8563679.1"/>
    <property type="molecule type" value="Genomic_DNA"/>
</dbReference>
<dbReference type="GO" id="GO:0046685">
    <property type="term" value="P:response to arsenic-containing substance"/>
    <property type="evidence" value="ECO:0007669"/>
    <property type="project" value="UniProtKB-KW"/>
</dbReference>
<evidence type="ECO:0000256" key="1">
    <source>
        <dbReference type="ARBA" id="ARBA00022849"/>
    </source>
</evidence>
<dbReference type="PANTHER" id="PTHR43428:SF1">
    <property type="entry name" value="ARSENATE REDUCTASE"/>
    <property type="match status" value="1"/>
</dbReference>
<dbReference type="CDD" id="cd16345">
    <property type="entry name" value="LMWP_ArsC"/>
    <property type="match status" value="1"/>
</dbReference>
<evidence type="ECO:0000313" key="3">
    <source>
        <dbReference type="EMBL" id="MBH8563679.1"/>
    </source>
</evidence>
<keyword evidence="4" id="KW-1185">Reference proteome</keyword>
<organism evidence="3 4">
    <name type="scientific">Amazonocrinis nigriterrae CENA67</name>
    <dbReference type="NCBI Taxonomy" id="2794033"/>
    <lineage>
        <taxon>Bacteria</taxon>
        <taxon>Bacillati</taxon>
        <taxon>Cyanobacteriota</taxon>
        <taxon>Cyanophyceae</taxon>
        <taxon>Nostocales</taxon>
        <taxon>Nostocaceae</taxon>
        <taxon>Amazonocrinis</taxon>
        <taxon>Amazonocrinis nigriterrae</taxon>
    </lineage>
</organism>
<dbReference type="Pfam" id="PF01451">
    <property type="entry name" value="LMWPc"/>
    <property type="match status" value="1"/>
</dbReference>
<dbReference type="InterPro" id="IPR023485">
    <property type="entry name" value="Ptyr_pPase"/>
</dbReference>
<name>A0A8J7HW30_9NOST</name>
<dbReference type="Proteomes" id="UP000632766">
    <property type="component" value="Unassembled WGS sequence"/>
</dbReference>
<dbReference type="AlphaFoldDB" id="A0A8J7HW30"/>
<reference evidence="3 4" key="1">
    <citation type="journal article" date="2021" name="Int. J. Syst. Evol. Microbiol.">
        <title>Amazonocrinis nigriterrae gen. nov., sp. nov., Atlanticothrix silvestris gen. nov., sp. nov. and Dendronalium phyllosphericum gen. nov., sp. nov., nostocacean cyanobacteria from Brazilian environments.</title>
        <authorList>
            <person name="Alvarenga D.O."/>
            <person name="Andreote A.P.D."/>
            <person name="Branco L.H.Z."/>
            <person name="Delbaje E."/>
            <person name="Cruz R.B."/>
            <person name="Varani A.M."/>
            <person name="Fiore M.F."/>
        </authorList>
    </citation>
    <scope>NUCLEOTIDE SEQUENCE [LARGE SCALE GENOMIC DNA]</scope>
    <source>
        <strain evidence="3 4">CENA67</strain>
    </source>
</reference>
<dbReference type="PANTHER" id="PTHR43428">
    <property type="entry name" value="ARSENATE REDUCTASE"/>
    <property type="match status" value="1"/>
</dbReference>
<dbReference type="InterPro" id="IPR036196">
    <property type="entry name" value="Ptyr_pPase_sf"/>
</dbReference>
<dbReference type="InterPro" id="IPR014062">
    <property type="entry name" value="Arsenate_reductase_gluta"/>
</dbReference>
<dbReference type="RefSeq" id="WP_198125548.1">
    <property type="nucleotide sequence ID" value="NZ_JAECZC010000028.1"/>
</dbReference>
<evidence type="ECO:0000259" key="2">
    <source>
        <dbReference type="SMART" id="SM00226"/>
    </source>
</evidence>
<dbReference type="Gene3D" id="3.40.50.2300">
    <property type="match status" value="1"/>
</dbReference>
<comment type="caution">
    <text evidence="3">The sequence shown here is derived from an EMBL/GenBank/DDBJ whole genome shotgun (WGS) entry which is preliminary data.</text>
</comment>
<feature type="domain" description="Phosphotyrosine protein phosphatase I" evidence="2">
    <location>
        <begin position="2"/>
        <end position="128"/>
    </location>
</feature>
<gene>
    <name evidence="3" type="primary">arsC</name>
    <name evidence="3" type="ORF">I8748_16020</name>
</gene>
<keyword evidence="1" id="KW-0059">Arsenical resistance</keyword>
<dbReference type="SMART" id="SM00226">
    <property type="entry name" value="LMWPc"/>
    <property type="match status" value="1"/>
</dbReference>
<sequence length="139" mass="15690">MKRVMFVCKKNSARSQMAEGFAKTLGKGKIEVISSGLEASQVRPEAIATMKEIGIDITDQYSKPLSDFKAEDFDVVISLCGCGVNLPPEWVVREVFEDWQLDDPAEQPEIFPRVRDEIKQRVTQLIESHSPSDIFDRLS</sequence>
<dbReference type="SUPFAM" id="SSF52788">
    <property type="entry name" value="Phosphotyrosine protein phosphatases I"/>
    <property type="match status" value="1"/>
</dbReference>
<dbReference type="GO" id="GO:0008794">
    <property type="term" value="F:arsenate reductase (glutaredoxin) activity"/>
    <property type="evidence" value="ECO:0007669"/>
    <property type="project" value="InterPro"/>
</dbReference>